<comment type="caution">
    <text evidence="2">The sequence shown here is derived from an EMBL/GenBank/DDBJ whole genome shotgun (WGS) entry which is preliminary data.</text>
</comment>
<feature type="compositionally biased region" description="Basic and acidic residues" evidence="1">
    <location>
        <begin position="369"/>
        <end position="381"/>
    </location>
</feature>
<feature type="region of interest" description="Disordered" evidence="1">
    <location>
        <begin position="466"/>
        <end position="498"/>
    </location>
</feature>
<feature type="compositionally biased region" description="Basic and acidic residues" evidence="1">
    <location>
        <begin position="314"/>
        <end position="327"/>
    </location>
</feature>
<protein>
    <recommendedName>
        <fullName evidence="4">DNA replication checkpoint mediator MRC1 domain-containing protein</fullName>
    </recommendedName>
</protein>
<feature type="region of interest" description="Disordered" evidence="1">
    <location>
        <begin position="27"/>
        <end position="105"/>
    </location>
</feature>
<feature type="compositionally biased region" description="Basic and acidic residues" evidence="1">
    <location>
        <begin position="166"/>
        <end position="180"/>
    </location>
</feature>
<reference evidence="2 3" key="1">
    <citation type="submission" date="2023-11" db="EMBL/GenBank/DDBJ databases">
        <title>Draft genome sequence and annotation of the polyextremotolerant black yeast-like fungus Aureobasidium pullulans NRRL 62042.</title>
        <authorList>
            <person name="Dielentheis-Frenken M.R.E."/>
            <person name="Wibberg D."/>
            <person name="Blank L.M."/>
            <person name="Tiso T."/>
        </authorList>
    </citation>
    <scope>NUCLEOTIDE SEQUENCE [LARGE SCALE GENOMIC DNA]</scope>
    <source>
        <strain evidence="2 3">NRRL 62042</strain>
    </source>
</reference>
<feature type="compositionally biased region" description="Basic residues" evidence="1">
    <location>
        <begin position="55"/>
        <end position="64"/>
    </location>
</feature>
<evidence type="ECO:0000256" key="1">
    <source>
        <dbReference type="SAM" id="MobiDB-lite"/>
    </source>
</evidence>
<keyword evidence="3" id="KW-1185">Reference proteome</keyword>
<proteinExistence type="predicted"/>
<organism evidence="2 3">
    <name type="scientific">Aureobasidium pullulans</name>
    <name type="common">Black yeast</name>
    <name type="synonym">Pullularia pullulans</name>
    <dbReference type="NCBI Taxonomy" id="5580"/>
    <lineage>
        <taxon>Eukaryota</taxon>
        <taxon>Fungi</taxon>
        <taxon>Dikarya</taxon>
        <taxon>Ascomycota</taxon>
        <taxon>Pezizomycotina</taxon>
        <taxon>Dothideomycetes</taxon>
        <taxon>Dothideomycetidae</taxon>
        <taxon>Dothideales</taxon>
        <taxon>Saccotheciaceae</taxon>
        <taxon>Aureobasidium</taxon>
    </lineage>
</organism>
<feature type="compositionally biased region" description="Acidic residues" evidence="1">
    <location>
        <begin position="275"/>
        <end position="287"/>
    </location>
</feature>
<dbReference type="EMBL" id="JASGXD010000004">
    <property type="protein sequence ID" value="KAK6006535.1"/>
    <property type="molecule type" value="Genomic_DNA"/>
</dbReference>
<evidence type="ECO:0000313" key="3">
    <source>
        <dbReference type="Proteomes" id="UP001341245"/>
    </source>
</evidence>
<evidence type="ECO:0008006" key="4">
    <source>
        <dbReference type="Google" id="ProtNLM"/>
    </source>
</evidence>
<accession>A0ABR0TRH1</accession>
<feature type="compositionally biased region" description="Basic and acidic residues" evidence="1">
    <location>
        <begin position="209"/>
        <end position="220"/>
    </location>
</feature>
<dbReference type="Proteomes" id="UP001341245">
    <property type="component" value="Unassembled WGS sequence"/>
</dbReference>
<gene>
    <name evidence="2" type="ORF">QM012_006945</name>
</gene>
<sequence length="589" mass="66251">MPPIRNWFKSKKPLHVSRKAYYEDIFGEKNPEENQEGVHILDSESDSDTGFFSRRERRQGRKKHESTFREKNKEKWDRGGEMRHGDGVEIFGASRGDGGSVVMADDESDVGEGFVAELREHAQNAVNDENEDNIEVNPESNQDEMDPAFLAQVKKYAAQPPAMDNRSNDELLERINRRAESFANQSPLGPKKRELNTAAVLPSTEQPDDERVGAVHDTRSVTEAADEPSSTAALINREHSWDPSQGSNYDYSDEEVETGNGNANAKHGGLQNDANSDEEFYNASDEDQGSRIGDAAIKKTQDDTHDEEQLTDNVQKEMSDRVAERMVDSQGNYEGQEIIDLTSPTQFSSDEEPPIRRTRSSRPSTYNVGDHDPSTSLGRDDALTRTKKRPFGLFASNTSPDLEAALDELSDDEPPQMLRDLVERRAREREAKKLATKKIRYNLRPRRQQSIQNNAPKADKLMAEGGSEAEEFQKPRRMTRSMTAKTTKKKPIPRFKAARKSAWSAMGINPKDDTYQRGSCATVEVIIPAIVSRSTWGPTQLLTPSPQRESPDMNRDLFTPEGDHNMPHALAGRGIKRNLVMQITMDMRS</sequence>
<evidence type="ECO:0000313" key="2">
    <source>
        <dbReference type="EMBL" id="KAK6006535.1"/>
    </source>
</evidence>
<feature type="compositionally biased region" description="Basic and acidic residues" evidence="1">
    <location>
        <begin position="65"/>
        <end position="87"/>
    </location>
</feature>
<feature type="compositionally biased region" description="Basic residues" evidence="1">
    <location>
        <begin position="486"/>
        <end position="498"/>
    </location>
</feature>
<feature type="region of interest" description="Disordered" evidence="1">
    <location>
        <begin position="123"/>
        <end position="381"/>
    </location>
</feature>
<name>A0ABR0TRH1_AURPU</name>